<dbReference type="PANTHER" id="PTHR43580:SF2">
    <property type="entry name" value="CYTOKINE-LIKE NUCLEAR FACTOR N-PAC"/>
    <property type="match status" value="1"/>
</dbReference>
<comment type="similarity">
    <text evidence="1">Belongs to the HIBADH-related family.</text>
</comment>
<dbReference type="InterPro" id="IPR013328">
    <property type="entry name" value="6PGD_dom2"/>
</dbReference>
<keyword evidence="6" id="KW-1185">Reference proteome</keyword>
<keyword evidence="2 5" id="KW-0560">Oxidoreductase</keyword>
<sequence>MTIQNPTSATSTTPVTVIGLGLMGHALASAFRRDGHPTTVWNRTAAKADQLVADGAKLATSPRDAVAASPLTVVCLSEYDALRELLAPEALDGRTVVNLSSGTSAQARDTAAWVAKHGGSYLDGGILAVPEGVGTAEAKVVYSGPREVLDQYEPVLRSLAPDNQHLGEDHGLTALHEAAFLAIMYSLLNGFLQGAALLGAAGVNVSSFAPVAAMGIQVTTGWLGAYAEQIDNGEYPVLDATIDVQRTAIENLVRESEAHGVNTDLPNHLKSWTDRAIAAGLGNSGYPALVQLFRHPSTPA</sequence>
<dbReference type="InterPro" id="IPR048666">
    <property type="entry name" value="RedAm-like_C"/>
</dbReference>
<dbReference type="Pfam" id="PF21761">
    <property type="entry name" value="RedAm-like_C"/>
    <property type="match status" value="1"/>
</dbReference>
<feature type="domain" description="6-phosphogluconate dehydrogenase NADP-binding" evidence="3">
    <location>
        <begin position="15"/>
        <end position="161"/>
    </location>
</feature>
<dbReference type="Gene3D" id="3.40.50.720">
    <property type="entry name" value="NAD(P)-binding Rossmann-like Domain"/>
    <property type="match status" value="1"/>
</dbReference>
<dbReference type="SUPFAM" id="SSF51735">
    <property type="entry name" value="NAD(P)-binding Rossmann-fold domains"/>
    <property type="match status" value="1"/>
</dbReference>
<dbReference type="InterPro" id="IPR051265">
    <property type="entry name" value="HIBADH-related_NP60_sf"/>
</dbReference>
<evidence type="ECO:0000256" key="2">
    <source>
        <dbReference type="ARBA" id="ARBA00023002"/>
    </source>
</evidence>
<comment type="caution">
    <text evidence="5">The sequence shown here is derived from an EMBL/GenBank/DDBJ whole genome shotgun (WGS) entry which is preliminary data.</text>
</comment>
<accession>A0ABV6QJD8</accession>
<evidence type="ECO:0000259" key="4">
    <source>
        <dbReference type="Pfam" id="PF21761"/>
    </source>
</evidence>
<name>A0ABV6QJD8_9ACTN</name>
<dbReference type="EC" id="1.1.-.-" evidence="5"/>
<dbReference type="RefSeq" id="WP_380046343.1">
    <property type="nucleotide sequence ID" value="NZ_JBHLTC010000014.1"/>
</dbReference>
<dbReference type="EMBL" id="JBHLTC010000014">
    <property type="protein sequence ID" value="MFC0624698.1"/>
    <property type="molecule type" value="Genomic_DNA"/>
</dbReference>
<feature type="domain" description="NADPH-dependent reductive aminase-like C-terminal" evidence="4">
    <location>
        <begin position="169"/>
        <end position="294"/>
    </location>
</feature>
<dbReference type="InterPro" id="IPR015815">
    <property type="entry name" value="HIBADH-related"/>
</dbReference>
<organism evidence="5 6">
    <name type="scientific">Kribbella deserti</name>
    <dbReference type="NCBI Taxonomy" id="1926257"/>
    <lineage>
        <taxon>Bacteria</taxon>
        <taxon>Bacillati</taxon>
        <taxon>Actinomycetota</taxon>
        <taxon>Actinomycetes</taxon>
        <taxon>Propionibacteriales</taxon>
        <taxon>Kribbellaceae</taxon>
        <taxon>Kribbella</taxon>
    </lineage>
</organism>
<evidence type="ECO:0000313" key="5">
    <source>
        <dbReference type="EMBL" id="MFC0624698.1"/>
    </source>
</evidence>
<dbReference type="PIRSF" id="PIRSF000103">
    <property type="entry name" value="HIBADH"/>
    <property type="match status" value="1"/>
</dbReference>
<evidence type="ECO:0000313" key="6">
    <source>
        <dbReference type="Proteomes" id="UP001589890"/>
    </source>
</evidence>
<dbReference type="PANTHER" id="PTHR43580">
    <property type="entry name" value="OXIDOREDUCTASE GLYR1-RELATED"/>
    <property type="match status" value="1"/>
</dbReference>
<proteinExistence type="inferred from homology"/>
<gene>
    <name evidence="5" type="ORF">ACFFGN_11540</name>
</gene>
<dbReference type="Proteomes" id="UP001589890">
    <property type="component" value="Unassembled WGS sequence"/>
</dbReference>
<reference evidence="5 6" key="1">
    <citation type="submission" date="2024-09" db="EMBL/GenBank/DDBJ databases">
        <authorList>
            <person name="Sun Q."/>
            <person name="Mori K."/>
        </authorList>
    </citation>
    <scope>NUCLEOTIDE SEQUENCE [LARGE SCALE GENOMIC DNA]</scope>
    <source>
        <strain evidence="5 6">CGMCC 1.15906</strain>
    </source>
</reference>
<dbReference type="InterPro" id="IPR006115">
    <property type="entry name" value="6PGDH_NADP-bd"/>
</dbReference>
<dbReference type="Gene3D" id="1.10.1040.10">
    <property type="entry name" value="N-(1-d-carboxylethyl)-l-norvaline Dehydrogenase, domain 2"/>
    <property type="match status" value="1"/>
</dbReference>
<evidence type="ECO:0000259" key="3">
    <source>
        <dbReference type="Pfam" id="PF03446"/>
    </source>
</evidence>
<dbReference type="GO" id="GO:0016491">
    <property type="term" value="F:oxidoreductase activity"/>
    <property type="evidence" value="ECO:0007669"/>
    <property type="project" value="UniProtKB-KW"/>
</dbReference>
<protein>
    <submittedName>
        <fullName evidence="5">NAD(P)-dependent oxidoreductase</fullName>
        <ecNumber evidence="5">1.1.-.-</ecNumber>
    </submittedName>
</protein>
<dbReference type="Pfam" id="PF03446">
    <property type="entry name" value="NAD_binding_2"/>
    <property type="match status" value="1"/>
</dbReference>
<dbReference type="InterPro" id="IPR036291">
    <property type="entry name" value="NAD(P)-bd_dom_sf"/>
</dbReference>
<evidence type="ECO:0000256" key="1">
    <source>
        <dbReference type="ARBA" id="ARBA00009080"/>
    </source>
</evidence>